<dbReference type="EMBL" id="FNAJ01000033">
    <property type="protein sequence ID" value="SDF34685.1"/>
    <property type="molecule type" value="Genomic_DNA"/>
</dbReference>
<reference evidence="1 2" key="1">
    <citation type="submission" date="2016-10" db="EMBL/GenBank/DDBJ databases">
        <authorList>
            <person name="Varghese N."/>
            <person name="Submissions S."/>
        </authorList>
    </citation>
    <scope>NUCLEOTIDE SEQUENCE [LARGE SCALE GENOMIC DNA]</scope>
    <source>
        <strain evidence="1 2">DSM 2260</strain>
    </source>
</reference>
<dbReference type="Proteomes" id="UP000198717">
    <property type="component" value="Unassembled WGS sequence"/>
</dbReference>
<gene>
    <name evidence="1" type="ORF">SAMN04488504_1337</name>
</gene>
<evidence type="ECO:0000313" key="1">
    <source>
        <dbReference type="EMBL" id="SDF34685.1"/>
    </source>
</evidence>
<name>A0ABY0NE99_9BACT</name>
<evidence type="ECO:0000313" key="2">
    <source>
        <dbReference type="Proteomes" id="UP000198717"/>
    </source>
</evidence>
<sequence>MGQARCRASDFAFLWCGRCHGRVREHDILAAVLLEHVSRRLDFRDFVTRMDVSGTLDDKYEKDVAVELRYRYSDRPRR</sequence>
<comment type="caution">
    <text evidence="1">The sequence shown here is derived from an EMBL/GenBank/DDBJ whole genome shotgun (WGS) entry which is preliminary data.</text>
</comment>
<accession>A0ABY0NE99</accession>
<keyword evidence="2" id="KW-1185">Reference proteome</keyword>
<protein>
    <submittedName>
        <fullName evidence="1">Uncharacterized protein</fullName>
    </submittedName>
</protein>
<organism evidence="1 2">
    <name type="scientific">Myxococcus virescens</name>
    <dbReference type="NCBI Taxonomy" id="83456"/>
    <lineage>
        <taxon>Bacteria</taxon>
        <taxon>Pseudomonadati</taxon>
        <taxon>Myxococcota</taxon>
        <taxon>Myxococcia</taxon>
        <taxon>Myxococcales</taxon>
        <taxon>Cystobacterineae</taxon>
        <taxon>Myxococcaceae</taxon>
        <taxon>Myxococcus</taxon>
    </lineage>
</organism>
<proteinExistence type="predicted"/>